<proteinExistence type="predicted"/>
<keyword evidence="2" id="KW-1185">Reference proteome</keyword>
<sequence length="199" mass="21984">MSYEGNLLPITRLAVTADFSLQADPHEDVQADLVRTYRIAAMALPDGDFDDIEEVQVGTIHIQLMRFDVALNLGYDPEQVADDVSQDALTIYQALQEELGEMSNGMSHDCLMISHFSFDEPYCGSSIELSALRTALIGLSSGISRAFLPLGVVIPDICSATAKTLNATTLYFDKIGFKPLKLGSDILWLDMELARFWNE</sequence>
<dbReference type="RefSeq" id="WP_271346393.1">
    <property type="nucleotide sequence ID" value="NZ_JAQJZJ010000001.1"/>
</dbReference>
<dbReference type="EMBL" id="JAQJZJ010000001">
    <property type="protein sequence ID" value="MDA7085488.1"/>
    <property type="molecule type" value="Genomic_DNA"/>
</dbReference>
<accession>A0ABT4XBB9</accession>
<comment type="caution">
    <text evidence="1">The sequence shown here is derived from an EMBL/GenBank/DDBJ whole genome shotgun (WGS) entry which is preliminary data.</text>
</comment>
<reference evidence="1 2" key="1">
    <citation type="submission" date="2023-01" db="EMBL/GenBank/DDBJ databases">
        <title>Pseudomonas SA3-5T sp. nov., isolated from tidal flat sediment.</title>
        <authorList>
            <person name="Kim H.S."/>
            <person name="Kim J.-S."/>
            <person name="Suh M.K."/>
            <person name="Eom M.K."/>
            <person name="Lee J.-S."/>
        </authorList>
    </citation>
    <scope>NUCLEOTIDE SEQUENCE [LARGE SCALE GENOMIC DNA]</scope>
    <source>
        <strain evidence="1 2">SA3-5</strain>
    </source>
</reference>
<dbReference type="Proteomes" id="UP001212042">
    <property type="component" value="Unassembled WGS sequence"/>
</dbReference>
<protein>
    <submittedName>
        <fullName evidence="1">Uncharacterized protein</fullName>
    </submittedName>
</protein>
<gene>
    <name evidence="1" type="ORF">PH586_03660</name>
</gene>
<evidence type="ECO:0000313" key="2">
    <source>
        <dbReference type="Proteomes" id="UP001212042"/>
    </source>
</evidence>
<name>A0ABT4XBB9_9PSED</name>
<evidence type="ECO:0000313" key="1">
    <source>
        <dbReference type="EMBL" id="MDA7085488.1"/>
    </source>
</evidence>
<organism evidence="1 2">
    <name type="scientific">Pseudomonas aestuarii</name>
    <dbReference type="NCBI Taxonomy" id="3018340"/>
    <lineage>
        <taxon>Bacteria</taxon>
        <taxon>Pseudomonadati</taxon>
        <taxon>Pseudomonadota</taxon>
        <taxon>Gammaproteobacteria</taxon>
        <taxon>Pseudomonadales</taxon>
        <taxon>Pseudomonadaceae</taxon>
        <taxon>Pseudomonas</taxon>
    </lineage>
</organism>